<dbReference type="Pfam" id="PF01343">
    <property type="entry name" value="Peptidase_S49"/>
    <property type="match status" value="1"/>
</dbReference>
<evidence type="ECO:0000313" key="3">
    <source>
        <dbReference type="EMBL" id="RAK26370.1"/>
    </source>
</evidence>
<dbReference type="AlphaFoldDB" id="A0A364JSZ5"/>
<keyword evidence="4" id="KW-1185">Reference proteome</keyword>
<accession>A0A364JSZ5</accession>
<name>A0A364JSZ5_9HYPH</name>
<dbReference type="GO" id="GO:0008233">
    <property type="term" value="F:peptidase activity"/>
    <property type="evidence" value="ECO:0007669"/>
    <property type="project" value="InterPro"/>
</dbReference>
<sequence>MKFEHILTAFEAEPWAIQREKLAVLADVLAARVAGEKLVSPEFAAVVSDARAKEIAETDGKVAIIPVYGVLAERMDMFAAMSGGTSYASIKRQLHKALSNEDVKAVVLDIDSPGGSVPGTDELATEIRKLRGGEKPIVAQVNSLAASAAYWIASAADEIVVTPSGRAGSIGVYTAHDDISAALEKAGVKRTYISAGKHKVEGNETEPLGKDTLAYIQESVNRSYNRFVQSVADGRGVTKSKVEDNFGQGRVFYSEALIDRGMADRVATLDETLARYGADVEPESVRRIKAANEARREDAELLVGKMASGEQITKREFENGLKGLLGLSNSEAERAARLYLKIDQGDPDADAAKAAMAAKLDAAISVAHSFPRF</sequence>
<protein>
    <submittedName>
        <fullName evidence="3">Signal peptide peptidase SppA</fullName>
    </submittedName>
</protein>
<dbReference type="RefSeq" id="WP_111576087.1">
    <property type="nucleotide sequence ID" value="NZ_JBHEEY010000010.1"/>
</dbReference>
<dbReference type="Gene3D" id="6.20.330.10">
    <property type="match status" value="1"/>
</dbReference>
<dbReference type="InterPro" id="IPR033855">
    <property type="entry name" value="Protein_C"/>
</dbReference>
<dbReference type="EMBL" id="QLMK01000014">
    <property type="protein sequence ID" value="RAK26370.1"/>
    <property type="molecule type" value="Genomic_DNA"/>
</dbReference>
<evidence type="ECO:0000259" key="2">
    <source>
        <dbReference type="Pfam" id="PF01343"/>
    </source>
</evidence>
<comment type="similarity">
    <text evidence="1">Belongs to the peptidase S49 family.</text>
</comment>
<feature type="domain" description="Peptidase S49" evidence="2">
    <location>
        <begin position="133"/>
        <end position="276"/>
    </location>
</feature>
<comment type="caution">
    <text evidence="3">The sequence shown here is derived from an EMBL/GenBank/DDBJ whole genome shotgun (WGS) entry which is preliminary data.</text>
</comment>
<dbReference type="PANTHER" id="PTHR42987:SF4">
    <property type="entry name" value="PROTEASE SOHB-RELATED"/>
    <property type="match status" value="1"/>
</dbReference>
<dbReference type="PANTHER" id="PTHR42987">
    <property type="entry name" value="PEPTIDASE S49"/>
    <property type="match status" value="1"/>
</dbReference>
<dbReference type="InterPro" id="IPR002142">
    <property type="entry name" value="Peptidase_S49"/>
</dbReference>
<dbReference type="CDD" id="cd07022">
    <property type="entry name" value="S49_Sppa_36K_type"/>
    <property type="match status" value="1"/>
</dbReference>
<reference evidence="3 4" key="1">
    <citation type="submission" date="2018-06" db="EMBL/GenBank/DDBJ databases">
        <title>Genomic Encyclopedia of Type Strains, Phase IV (KMG-IV): sequencing the most valuable type-strain genomes for metagenomic binning, comparative biology and taxonomic classification.</title>
        <authorList>
            <person name="Goeker M."/>
        </authorList>
    </citation>
    <scope>NUCLEOTIDE SEQUENCE [LARGE SCALE GENOMIC DNA]</scope>
    <source>
        <strain evidence="3 4">DSM 26720</strain>
    </source>
</reference>
<dbReference type="InterPro" id="IPR029045">
    <property type="entry name" value="ClpP/crotonase-like_dom_sf"/>
</dbReference>
<gene>
    <name evidence="3" type="ORF">C7374_11456</name>
</gene>
<proteinExistence type="inferred from homology"/>
<dbReference type="Gene3D" id="3.90.226.10">
    <property type="entry name" value="2-enoyl-CoA Hydratase, Chain A, domain 1"/>
    <property type="match status" value="1"/>
</dbReference>
<dbReference type="OrthoDB" id="266140at2"/>
<organism evidence="3 4">
    <name type="scientific">Falsochrobactrum ovis</name>
    <dbReference type="NCBI Taxonomy" id="1293442"/>
    <lineage>
        <taxon>Bacteria</taxon>
        <taxon>Pseudomonadati</taxon>
        <taxon>Pseudomonadota</taxon>
        <taxon>Alphaproteobacteria</taxon>
        <taxon>Hyphomicrobiales</taxon>
        <taxon>Brucellaceae</taxon>
        <taxon>Falsochrobactrum</taxon>
    </lineage>
</organism>
<evidence type="ECO:0000256" key="1">
    <source>
        <dbReference type="ARBA" id="ARBA00008683"/>
    </source>
</evidence>
<dbReference type="GO" id="GO:0006508">
    <property type="term" value="P:proteolysis"/>
    <property type="evidence" value="ECO:0007669"/>
    <property type="project" value="InterPro"/>
</dbReference>
<dbReference type="SUPFAM" id="SSF52096">
    <property type="entry name" value="ClpP/crotonase"/>
    <property type="match status" value="1"/>
</dbReference>
<dbReference type="Proteomes" id="UP000249453">
    <property type="component" value="Unassembled WGS sequence"/>
</dbReference>
<evidence type="ECO:0000313" key="4">
    <source>
        <dbReference type="Proteomes" id="UP000249453"/>
    </source>
</evidence>